<dbReference type="Proteomes" id="UP000007797">
    <property type="component" value="Unassembled WGS sequence"/>
</dbReference>
<protein>
    <submittedName>
        <fullName evidence="1">Uncharacterized protein</fullName>
    </submittedName>
</protein>
<dbReference type="GeneID" id="14870213"/>
<accession>F4Q222</accession>
<dbReference type="EMBL" id="GL883020">
    <property type="protein sequence ID" value="EGG18042.1"/>
    <property type="molecule type" value="Genomic_DNA"/>
</dbReference>
<gene>
    <name evidence="1" type="ORF">DFA_06709</name>
</gene>
<evidence type="ECO:0000313" key="1">
    <source>
        <dbReference type="EMBL" id="EGG18042.1"/>
    </source>
</evidence>
<proteinExistence type="predicted"/>
<organism evidence="1 2">
    <name type="scientific">Cavenderia fasciculata</name>
    <name type="common">Slime mold</name>
    <name type="synonym">Dictyostelium fasciculatum</name>
    <dbReference type="NCBI Taxonomy" id="261658"/>
    <lineage>
        <taxon>Eukaryota</taxon>
        <taxon>Amoebozoa</taxon>
        <taxon>Evosea</taxon>
        <taxon>Eumycetozoa</taxon>
        <taxon>Dictyostelia</taxon>
        <taxon>Acytosteliales</taxon>
        <taxon>Cavenderiaceae</taxon>
        <taxon>Cavenderia</taxon>
    </lineage>
</organism>
<name>F4Q222_CACFS</name>
<dbReference type="AlphaFoldDB" id="F4Q222"/>
<evidence type="ECO:0000313" key="2">
    <source>
        <dbReference type="Proteomes" id="UP000007797"/>
    </source>
</evidence>
<reference evidence="2" key="1">
    <citation type="journal article" date="2011" name="Genome Res.">
        <title>Phylogeny-wide analysis of social amoeba genomes highlights ancient origins for complex intercellular communication.</title>
        <authorList>
            <person name="Heidel A.J."/>
            <person name="Lawal H.M."/>
            <person name="Felder M."/>
            <person name="Schilde C."/>
            <person name="Helps N.R."/>
            <person name="Tunggal B."/>
            <person name="Rivero F."/>
            <person name="John U."/>
            <person name="Schleicher M."/>
            <person name="Eichinger L."/>
            <person name="Platzer M."/>
            <person name="Noegel A.A."/>
            <person name="Schaap P."/>
            <person name="Gloeckner G."/>
        </authorList>
    </citation>
    <scope>NUCLEOTIDE SEQUENCE [LARGE SCALE GENOMIC DNA]</scope>
    <source>
        <strain evidence="2">SH3</strain>
    </source>
</reference>
<dbReference type="KEGG" id="dfa:DFA_06709"/>
<dbReference type="RefSeq" id="XP_004356935.1">
    <property type="nucleotide sequence ID" value="XM_004356881.1"/>
</dbReference>
<keyword evidence="2" id="KW-1185">Reference proteome</keyword>
<sequence>MVTLPRRLDESDQLGDCSLGVNLALLALVQASSVGKAELVATDNTFYSVVVSGSSNGVTTSGLVINIIESDYNKHRMSLDRNYKSNLSGLYLIDCVCFERFIKIIYSMLTSTNLIPDPSLFTNNVHRLKHSIILID</sequence>